<accession>A0A6J5P520</accession>
<gene>
    <name evidence="1" type="ORF">UFOVP822_9</name>
</gene>
<dbReference type="EMBL" id="LR796775">
    <property type="protein sequence ID" value="CAB4165046.1"/>
    <property type="molecule type" value="Genomic_DNA"/>
</dbReference>
<reference evidence="1" key="1">
    <citation type="submission" date="2020-04" db="EMBL/GenBank/DDBJ databases">
        <authorList>
            <person name="Chiriac C."/>
            <person name="Salcher M."/>
            <person name="Ghai R."/>
            <person name="Kavagutti S V."/>
        </authorList>
    </citation>
    <scope>NUCLEOTIDE SEQUENCE</scope>
</reference>
<sequence>MSFVCMTRIINIMEDVIKGLPKMAAAVVTPREKAPTIPGCKILGFKSRNNRTYTKEAIQAAVSKYEGVKVNLDHNTGTDPRKFSERFGRMVNVRFQPGQGLFGDLQYNPKHPLAEAFNWWIKNDPTAIGLSHNATAEVKNTAEGGEIVTEIRDVDSVDLVADPATTRGLFESYNERNRTMNPEDEMPEMAPPAPINSDMGDAPVDEAIDEGDNYAEHLGNAIMAIVNDAGLSAADKRKKILGALKLMDDEGAEPVEENDEEMMDPAAGNMPPAEPIDENEDMEPVEEGDDEAAAMEAALLGPDGEPDGDEMPMKKPAQESVQVAKLKAQLDAYRVQESLRKKRARLLRTCKEAKIPTEAITTVFVTQLMKLKESAWPKLVADRKAVAKRTIVKPVSTSVAATDTYTQFINELINS</sequence>
<proteinExistence type="predicted"/>
<evidence type="ECO:0000313" key="1">
    <source>
        <dbReference type="EMBL" id="CAB4165046.1"/>
    </source>
</evidence>
<protein>
    <submittedName>
        <fullName evidence="1">Uncharacterized protein</fullName>
    </submittedName>
</protein>
<name>A0A6J5P520_9CAUD</name>
<organism evidence="1">
    <name type="scientific">uncultured Caudovirales phage</name>
    <dbReference type="NCBI Taxonomy" id="2100421"/>
    <lineage>
        <taxon>Viruses</taxon>
        <taxon>Duplodnaviria</taxon>
        <taxon>Heunggongvirae</taxon>
        <taxon>Uroviricota</taxon>
        <taxon>Caudoviricetes</taxon>
        <taxon>Peduoviridae</taxon>
        <taxon>Maltschvirus</taxon>
        <taxon>Maltschvirus maltsch</taxon>
    </lineage>
</organism>